<dbReference type="PANTHER" id="PTHR11638:SF18">
    <property type="entry name" value="HEAT SHOCK PROTEIN 104"/>
    <property type="match status" value="1"/>
</dbReference>
<dbReference type="SMART" id="SM01086">
    <property type="entry name" value="ClpB_D2-small"/>
    <property type="match status" value="1"/>
</dbReference>
<evidence type="ECO:0000256" key="3">
    <source>
        <dbReference type="ARBA" id="ARBA00022840"/>
    </source>
</evidence>
<sequence length="824" mass="92691">MNESTTTKQIIINFKDPIFALAKINKKLGSPRFKSISNIIIIVGIIFFALINILKLSDFLMFFAINLLAISTFLINLKLYFDLKIKNYVPKIEISVLAEKQSLGNQIDISPVLNFEAALLLKTNWGNTLESIFLKICQTREASFILYKAGLSTQYFSGLKIDASIEEILKRALESAAKNNQRFIYISDLFWGFASSSKIIQDTFYKAELDTKDLENLIFWEKTLMARTEAKSLLDPENWTSTGGIAKDWSSGYTIYLDQFGKDLTSMVSGGWLNFSVVSRENLTREMETALSKQHSHLIMVGEAGVGKRALVLEFARKVLHGKTLDHLNFKRIIEIDTGLLVAGAHDNEGEIETRLQLILNDAVKAGNVIIFIDNIHSIFIKDGYGTANLSQILIPYLESGRLQLIGATNLESWHKISANSNISSLFNKLEVPETDKNQTLKILQDLSFKFEYKYKIAITYQGLNETYNLAKKYIPYEFFPAKAIDLLEEAAIFCQNKRSNYLTPELLKEVVSNKTSIPVSEANDDEKNVLLHLEQFLHERIVGQDKAIKTVASALRRARAGLKNDNRPVASFLFLGPTGVGKTETCKALAKAYFGSERNMLRLDMSEYQEVSAIHKLLGSDQEAGGYLTKPIREKPFTLILLDEVEKAHPDILNLFLQVLDDGRITDNLERTIDFTHAIIIATSNAGSELIREHFMSSNADTHEFGKILIDKLLKDGIFKPEFLNRFDGVITFTPLSKEEINAVARLLIKGIARQLDEKGIALKVTDGAINKLSELGFDPAFGARQMRRVVQDKLEDFIAEKILGESLERGDSITFDVEDIKG</sequence>
<feature type="transmembrane region" description="Helical" evidence="5">
    <location>
        <begin position="36"/>
        <end position="54"/>
    </location>
</feature>
<keyword evidence="4" id="KW-0143">Chaperone</keyword>
<protein>
    <submittedName>
        <fullName evidence="8">Clp protease ATP binding subunit</fullName>
    </submittedName>
</protein>
<dbReference type="GO" id="GO:0008233">
    <property type="term" value="F:peptidase activity"/>
    <property type="evidence" value="ECO:0007669"/>
    <property type="project" value="UniProtKB-KW"/>
</dbReference>
<evidence type="ECO:0000256" key="4">
    <source>
        <dbReference type="ARBA" id="ARBA00023186"/>
    </source>
</evidence>
<dbReference type="Proteomes" id="UP000033869">
    <property type="component" value="Unassembled WGS sequence"/>
</dbReference>
<keyword evidence="2" id="KW-0547">Nucleotide-binding</keyword>
<dbReference type="InterPro" id="IPR050130">
    <property type="entry name" value="ClpA_ClpB"/>
</dbReference>
<gene>
    <name evidence="8" type="ORF">UU65_C0003G0195</name>
</gene>
<keyword evidence="5" id="KW-1133">Transmembrane helix</keyword>
<dbReference type="InterPro" id="IPR001270">
    <property type="entry name" value="ClpA/B"/>
</dbReference>
<evidence type="ECO:0000259" key="6">
    <source>
        <dbReference type="SMART" id="SM00382"/>
    </source>
</evidence>
<dbReference type="PATRIC" id="fig|1618344.3.peg.854"/>
<comment type="caution">
    <text evidence="8">The sequence shown here is derived from an EMBL/GenBank/DDBJ whole genome shotgun (WGS) entry which is preliminary data.</text>
</comment>
<dbReference type="InterPro" id="IPR027417">
    <property type="entry name" value="P-loop_NTPase"/>
</dbReference>
<dbReference type="Gene3D" id="1.10.8.60">
    <property type="match status" value="2"/>
</dbReference>
<dbReference type="EMBL" id="LCBL01000003">
    <property type="protein sequence ID" value="KKS09140.1"/>
    <property type="molecule type" value="Genomic_DNA"/>
</dbReference>
<dbReference type="Pfam" id="PF10431">
    <property type="entry name" value="ClpB_D2-small"/>
    <property type="match status" value="1"/>
</dbReference>
<evidence type="ECO:0000259" key="7">
    <source>
        <dbReference type="SMART" id="SM01086"/>
    </source>
</evidence>
<name>A0A0G0W837_UNCC2</name>
<evidence type="ECO:0000256" key="2">
    <source>
        <dbReference type="ARBA" id="ARBA00022741"/>
    </source>
</evidence>
<keyword evidence="3" id="KW-0067">ATP-binding</keyword>
<dbReference type="AlphaFoldDB" id="A0A0G0W837"/>
<dbReference type="Pfam" id="PF17871">
    <property type="entry name" value="AAA_lid_9"/>
    <property type="match status" value="1"/>
</dbReference>
<reference evidence="8 9" key="1">
    <citation type="journal article" date="2015" name="Nature">
        <title>rRNA introns, odd ribosomes, and small enigmatic genomes across a large radiation of phyla.</title>
        <authorList>
            <person name="Brown C.T."/>
            <person name="Hug L.A."/>
            <person name="Thomas B.C."/>
            <person name="Sharon I."/>
            <person name="Castelle C.J."/>
            <person name="Singh A."/>
            <person name="Wilkins M.J."/>
            <person name="Williams K.H."/>
            <person name="Banfield J.F."/>
        </authorList>
    </citation>
    <scope>NUCLEOTIDE SEQUENCE [LARGE SCALE GENOMIC DNA]</scope>
</reference>
<evidence type="ECO:0000256" key="5">
    <source>
        <dbReference type="SAM" id="Phobius"/>
    </source>
</evidence>
<dbReference type="Pfam" id="PF07724">
    <property type="entry name" value="AAA_2"/>
    <property type="match status" value="1"/>
</dbReference>
<dbReference type="SUPFAM" id="SSF52540">
    <property type="entry name" value="P-loop containing nucleoside triphosphate hydrolases"/>
    <property type="match status" value="2"/>
</dbReference>
<accession>A0A0G0W837</accession>
<dbReference type="InterPro" id="IPR003959">
    <property type="entry name" value="ATPase_AAA_core"/>
</dbReference>
<keyword evidence="1" id="KW-0677">Repeat</keyword>
<keyword evidence="5" id="KW-0812">Transmembrane</keyword>
<organism evidence="8 9">
    <name type="scientific">candidate division CPR2 bacterium GW2011_GWC1_41_48</name>
    <dbReference type="NCBI Taxonomy" id="1618344"/>
    <lineage>
        <taxon>Bacteria</taxon>
        <taxon>Bacteria division CPR2</taxon>
    </lineage>
</organism>
<dbReference type="Pfam" id="PF00004">
    <property type="entry name" value="AAA"/>
    <property type="match status" value="1"/>
</dbReference>
<evidence type="ECO:0000313" key="8">
    <source>
        <dbReference type="EMBL" id="KKS09140.1"/>
    </source>
</evidence>
<dbReference type="InterPro" id="IPR041546">
    <property type="entry name" value="ClpA/ClpB_AAA_lid"/>
</dbReference>
<dbReference type="InterPro" id="IPR019489">
    <property type="entry name" value="Clp_ATPase_C"/>
</dbReference>
<dbReference type="GO" id="GO:0005524">
    <property type="term" value="F:ATP binding"/>
    <property type="evidence" value="ECO:0007669"/>
    <property type="project" value="UniProtKB-KW"/>
</dbReference>
<feature type="domain" description="AAA+ ATPase" evidence="6">
    <location>
        <begin position="569"/>
        <end position="710"/>
    </location>
</feature>
<keyword evidence="5" id="KW-0472">Membrane</keyword>
<proteinExistence type="predicted"/>
<feature type="transmembrane region" description="Helical" evidence="5">
    <location>
        <begin position="60"/>
        <end position="81"/>
    </location>
</feature>
<dbReference type="GO" id="GO:0005737">
    <property type="term" value="C:cytoplasm"/>
    <property type="evidence" value="ECO:0007669"/>
    <property type="project" value="TreeGrafter"/>
</dbReference>
<keyword evidence="8" id="KW-0378">Hydrolase</keyword>
<dbReference type="GO" id="GO:0006508">
    <property type="term" value="P:proteolysis"/>
    <property type="evidence" value="ECO:0007669"/>
    <property type="project" value="UniProtKB-KW"/>
</dbReference>
<evidence type="ECO:0000313" key="9">
    <source>
        <dbReference type="Proteomes" id="UP000033869"/>
    </source>
</evidence>
<dbReference type="Gene3D" id="3.40.50.300">
    <property type="entry name" value="P-loop containing nucleotide triphosphate hydrolases"/>
    <property type="match status" value="2"/>
</dbReference>
<evidence type="ECO:0000256" key="1">
    <source>
        <dbReference type="ARBA" id="ARBA00022737"/>
    </source>
</evidence>
<dbReference type="CDD" id="cd00009">
    <property type="entry name" value="AAA"/>
    <property type="match status" value="1"/>
</dbReference>
<dbReference type="GO" id="GO:0016887">
    <property type="term" value="F:ATP hydrolysis activity"/>
    <property type="evidence" value="ECO:0007669"/>
    <property type="project" value="InterPro"/>
</dbReference>
<feature type="domain" description="AAA+ ATPase" evidence="6">
    <location>
        <begin position="294"/>
        <end position="436"/>
    </location>
</feature>
<keyword evidence="8" id="KW-0645">Protease</keyword>
<dbReference type="SMART" id="SM00382">
    <property type="entry name" value="AAA"/>
    <property type="match status" value="2"/>
</dbReference>
<dbReference type="CDD" id="cd19499">
    <property type="entry name" value="RecA-like_ClpB_Hsp104-like"/>
    <property type="match status" value="1"/>
</dbReference>
<dbReference type="GO" id="GO:0034605">
    <property type="term" value="P:cellular response to heat"/>
    <property type="evidence" value="ECO:0007669"/>
    <property type="project" value="TreeGrafter"/>
</dbReference>
<dbReference type="InterPro" id="IPR003593">
    <property type="entry name" value="AAA+_ATPase"/>
</dbReference>
<dbReference type="PRINTS" id="PR00300">
    <property type="entry name" value="CLPPROTEASEA"/>
</dbReference>
<feature type="domain" description="Clp ATPase C-terminal" evidence="7">
    <location>
        <begin position="737"/>
        <end position="824"/>
    </location>
</feature>
<dbReference type="PANTHER" id="PTHR11638">
    <property type="entry name" value="ATP-DEPENDENT CLP PROTEASE"/>
    <property type="match status" value="1"/>
</dbReference>